<dbReference type="Pfam" id="PF00441">
    <property type="entry name" value="Acyl-CoA_dh_1"/>
    <property type="match status" value="1"/>
</dbReference>
<gene>
    <name evidence="11" type="ORF">I7412_08205</name>
</gene>
<dbReference type="Gene3D" id="1.10.540.10">
    <property type="entry name" value="Acyl-CoA dehydrogenase/oxidase, N-terminal domain"/>
    <property type="match status" value="1"/>
</dbReference>
<organism evidence="11 12">
    <name type="scientific">Frankia nepalensis</name>
    <dbReference type="NCBI Taxonomy" id="1836974"/>
    <lineage>
        <taxon>Bacteria</taxon>
        <taxon>Bacillati</taxon>
        <taxon>Actinomycetota</taxon>
        <taxon>Actinomycetes</taxon>
        <taxon>Frankiales</taxon>
        <taxon>Frankiaceae</taxon>
        <taxon>Frankia</taxon>
    </lineage>
</organism>
<dbReference type="Pfam" id="PF02771">
    <property type="entry name" value="Acyl-CoA_dh_N"/>
    <property type="match status" value="1"/>
</dbReference>
<dbReference type="Pfam" id="PF02770">
    <property type="entry name" value="Acyl-CoA_dh_M"/>
    <property type="match status" value="1"/>
</dbReference>
<evidence type="ECO:0000256" key="4">
    <source>
        <dbReference type="ARBA" id="ARBA00022827"/>
    </source>
</evidence>
<protein>
    <submittedName>
        <fullName evidence="11">Acyl-CoA dehydrogenase family protein</fullName>
    </submittedName>
</protein>
<dbReference type="Proteomes" id="UP000604475">
    <property type="component" value="Unassembled WGS sequence"/>
</dbReference>
<dbReference type="GO" id="GO:0016627">
    <property type="term" value="F:oxidoreductase activity, acting on the CH-CH group of donors"/>
    <property type="evidence" value="ECO:0007669"/>
    <property type="project" value="InterPro"/>
</dbReference>
<evidence type="ECO:0000259" key="10">
    <source>
        <dbReference type="Pfam" id="PF02771"/>
    </source>
</evidence>
<keyword evidence="4 6" id="KW-0274">FAD</keyword>
<sequence length="474" mass="50502">MSVTTTPGASGAPRDPDAAAPRGAAEAKGPVGPDGRLLLAPDASTEQARVLVREWVEANVPVAWREAAAAGGRAAIREVRSRADYERWYPVFGVSGLVAARWAPEYGGLGLSGAAAKAADEELRPYNLGRLNPLGLANAAAALFAHGTEEQKRRFLPPIVRNEEVWCQLFSEPGAGSDLASIATRAVREGDDWIVTGQKVWTTWGFLADYGVLLARTDPDVPKRNGLTYFLIDMRQPGVEVRSLRHVTGEVDFCEVFLDEAVVPDSQRLGAVGDGWRVGGATLSGERQMVSGSGSGGVDRIGGSGALHLVRLARQVSAANRPGGWDEPGVRQEIARLYSEERIRAWTNDRIRAAVAAGLAPGPESSIGKVHQGDLNQRTQALAADLLGAYGVAWESDLAPGAEAAGPDGTPLDPAEIYAESLPHEVKGMLRSRANTIEGGTTEVNKNILAERVLGLPREPDPYRGKPWKDVPRS</sequence>
<dbReference type="RefSeq" id="WP_203004974.1">
    <property type="nucleotide sequence ID" value="NZ_JADWYU010000391.1"/>
</dbReference>
<evidence type="ECO:0000256" key="3">
    <source>
        <dbReference type="ARBA" id="ARBA00022630"/>
    </source>
</evidence>
<dbReference type="InterPro" id="IPR037069">
    <property type="entry name" value="AcylCoA_DH/ox_N_sf"/>
</dbReference>
<dbReference type="InterPro" id="IPR052161">
    <property type="entry name" value="Mycobact_Acyl-CoA_DH"/>
</dbReference>
<dbReference type="InterPro" id="IPR046373">
    <property type="entry name" value="Acyl-CoA_Oxase/DH_mid-dom_sf"/>
</dbReference>
<keyword evidence="12" id="KW-1185">Reference proteome</keyword>
<feature type="domain" description="Acyl-CoA oxidase/dehydrogenase middle" evidence="9">
    <location>
        <begin position="167"/>
        <end position="259"/>
    </location>
</feature>
<feature type="compositionally biased region" description="Basic and acidic residues" evidence="7">
    <location>
        <begin position="458"/>
        <end position="474"/>
    </location>
</feature>
<evidence type="ECO:0000313" key="12">
    <source>
        <dbReference type="Proteomes" id="UP000604475"/>
    </source>
</evidence>
<feature type="domain" description="Acyl-CoA dehydrogenase/oxidase C-terminal" evidence="8">
    <location>
        <begin position="273"/>
        <end position="454"/>
    </location>
</feature>
<dbReference type="GO" id="GO:0005886">
    <property type="term" value="C:plasma membrane"/>
    <property type="evidence" value="ECO:0007669"/>
    <property type="project" value="TreeGrafter"/>
</dbReference>
<dbReference type="InterPro" id="IPR006091">
    <property type="entry name" value="Acyl-CoA_Oxase/DH_mid-dom"/>
</dbReference>
<proteinExistence type="inferred from homology"/>
<dbReference type="PANTHER" id="PTHR43292:SF4">
    <property type="entry name" value="ACYL-COA DEHYDROGENASE FADE34"/>
    <property type="match status" value="1"/>
</dbReference>
<dbReference type="SUPFAM" id="SSF56645">
    <property type="entry name" value="Acyl-CoA dehydrogenase NM domain-like"/>
    <property type="match status" value="1"/>
</dbReference>
<dbReference type="InterPro" id="IPR009075">
    <property type="entry name" value="AcylCo_DH/oxidase_C"/>
</dbReference>
<dbReference type="PANTHER" id="PTHR43292">
    <property type="entry name" value="ACYL-COA DEHYDROGENASE"/>
    <property type="match status" value="1"/>
</dbReference>
<accession>A0A937UKT8</accession>
<evidence type="ECO:0000259" key="8">
    <source>
        <dbReference type="Pfam" id="PF00441"/>
    </source>
</evidence>
<evidence type="ECO:0000259" key="9">
    <source>
        <dbReference type="Pfam" id="PF02770"/>
    </source>
</evidence>
<feature type="region of interest" description="Disordered" evidence="7">
    <location>
        <begin position="1"/>
        <end position="38"/>
    </location>
</feature>
<dbReference type="EMBL" id="JAEACQ010000157">
    <property type="protein sequence ID" value="MBL7627149.1"/>
    <property type="molecule type" value="Genomic_DNA"/>
</dbReference>
<dbReference type="GO" id="GO:0050660">
    <property type="term" value="F:flavin adenine dinucleotide binding"/>
    <property type="evidence" value="ECO:0007669"/>
    <property type="project" value="InterPro"/>
</dbReference>
<dbReference type="Gene3D" id="1.20.140.10">
    <property type="entry name" value="Butyryl-CoA Dehydrogenase, subunit A, domain 3"/>
    <property type="match status" value="1"/>
</dbReference>
<evidence type="ECO:0000256" key="1">
    <source>
        <dbReference type="ARBA" id="ARBA00001974"/>
    </source>
</evidence>
<dbReference type="InterPro" id="IPR013786">
    <property type="entry name" value="AcylCoA_DH/ox_N"/>
</dbReference>
<dbReference type="AlphaFoldDB" id="A0A937UKT8"/>
<dbReference type="Gene3D" id="2.40.110.10">
    <property type="entry name" value="Butyryl-CoA Dehydrogenase, subunit A, domain 2"/>
    <property type="match status" value="1"/>
</dbReference>
<evidence type="ECO:0000256" key="6">
    <source>
        <dbReference type="RuleBase" id="RU362125"/>
    </source>
</evidence>
<keyword evidence="3 6" id="KW-0285">Flavoprotein</keyword>
<dbReference type="InterPro" id="IPR036250">
    <property type="entry name" value="AcylCo_DH-like_C"/>
</dbReference>
<comment type="caution">
    <text evidence="11">The sequence shown here is derived from an EMBL/GenBank/DDBJ whole genome shotgun (WGS) entry which is preliminary data.</text>
</comment>
<dbReference type="InterPro" id="IPR009100">
    <property type="entry name" value="AcylCoA_DH/oxidase_NM_dom_sf"/>
</dbReference>
<feature type="region of interest" description="Disordered" evidence="7">
    <location>
        <begin position="454"/>
        <end position="474"/>
    </location>
</feature>
<dbReference type="FunFam" id="2.40.110.10:FF:000011">
    <property type="entry name" value="Acyl-CoA dehydrogenase FadE34"/>
    <property type="match status" value="1"/>
</dbReference>
<comment type="similarity">
    <text evidence="2 6">Belongs to the acyl-CoA dehydrogenase family.</text>
</comment>
<dbReference type="SUPFAM" id="SSF47203">
    <property type="entry name" value="Acyl-CoA dehydrogenase C-terminal domain-like"/>
    <property type="match status" value="1"/>
</dbReference>
<evidence type="ECO:0000256" key="7">
    <source>
        <dbReference type="SAM" id="MobiDB-lite"/>
    </source>
</evidence>
<feature type="domain" description="Acyl-CoA dehydrogenase/oxidase N-terminal" evidence="10">
    <location>
        <begin position="77"/>
        <end position="163"/>
    </location>
</feature>
<evidence type="ECO:0000256" key="2">
    <source>
        <dbReference type="ARBA" id="ARBA00009347"/>
    </source>
</evidence>
<keyword evidence="5 6" id="KW-0560">Oxidoreductase</keyword>
<evidence type="ECO:0000256" key="5">
    <source>
        <dbReference type="ARBA" id="ARBA00023002"/>
    </source>
</evidence>
<feature type="compositionally biased region" description="Low complexity" evidence="7">
    <location>
        <begin position="7"/>
        <end position="30"/>
    </location>
</feature>
<name>A0A937UKT8_9ACTN</name>
<evidence type="ECO:0000313" key="11">
    <source>
        <dbReference type="EMBL" id="MBL7627149.1"/>
    </source>
</evidence>
<reference evidence="11" key="1">
    <citation type="submission" date="2020-12" db="EMBL/GenBank/DDBJ databases">
        <title>Genomic characterization of non-nitrogen-fixing Frankia strains.</title>
        <authorList>
            <person name="Carlos-Shanley C."/>
            <person name="Guerra T."/>
            <person name="Hahn D."/>
        </authorList>
    </citation>
    <scope>NUCLEOTIDE SEQUENCE</scope>
    <source>
        <strain evidence="11">CN6</strain>
    </source>
</reference>
<comment type="cofactor">
    <cofactor evidence="1 6">
        <name>FAD</name>
        <dbReference type="ChEBI" id="CHEBI:57692"/>
    </cofactor>
</comment>